<organism evidence="1 2">
    <name type="scientific">Nonomuraea guangzhouensis</name>
    <dbReference type="NCBI Taxonomy" id="1291555"/>
    <lineage>
        <taxon>Bacteria</taxon>
        <taxon>Bacillati</taxon>
        <taxon>Actinomycetota</taxon>
        <taxon>Actinomycetes</taxon>
        <taxon>Streptosporangiales</taxon>
        <taxon>Streptosporangiaceae</taxon>
        <taxon>Nonomuraea</taxon>
    </lineage>
</organism>
<comment type="caution">
    <text evidence="1">The sequence shown here is derived from an EMBL/GenBank/DDBJ whole genome shotgun (WGS) entry which is preliminary data.</text>
</comment>
<accession>A0ABW4GZC2</accession>
<name>A0ABW4GZC2_9ACTN</name>
<reference evidence="2" key="1">
    <citation type="journal article" date="2019" name="Int. J. Syst. Evol. Microbiol.">
        <title>The Global Catalogue of Microorganisms (GCM) 10K type strain sequencing project: providing services to taxonomists for standard genome sequencing and annotation.</title>
        <authorList>
            <consortium name="The Broad Institute Genomics Platform"/>
            <consortium name="The Broad Institute Genome Sequencing Center for Infectious Disease"/>
            <person name="Wu L."/>
            <person name="Ma J."/>
        </authorList>
    </citation>
    <scope>NUCLEOTIDE SEQUENCE [LARGE SCALE GENOMIC DNA]</scope>
    <source>
        <strain evidence="2">CGMCC 1.15399</strain>
    </source>
</reference>
<evidence type="ECO:0000313" key="2">
    <source>
        <dbReference type="Proteomes" id="UP001597097"/>
    </source>
</evidence>
<gene>
    <name evidence="1" type="ORF">ACFSJ0_62660</name>
</gene>
<dbReference type="EMBL" id="JBHUCM010000082">
    <property type="protein sequence ID" value="MFD1547736.1"/>
    <property type="molecule type" value="Genomic_DNA"/>
</dbReference>
<keyword evidence="2" id="KW-1185">Reference proteome</keyword>
<dbReference type="RefSeq" id="WP_219539110.1">
    <property type="nucleotide sequence ID" value="NZ_JAHKRM010000054.1"/>
</dbReference>
<evidence type="ECO:0000313" key="1">
    <source>
        <dbReference type="EMBL" id="MFD1547736.1"/>
    </source>
</evidence>
<protein>
    <submittedName>
        <fullName evidence="1">Uncharacterized protein</fullName>
    </submittedName>
</protein>
<proteinExistence type="predicted"/>
<sequence length="69" mass="7073">MGSMPEPTVRVPAGTLIDLMESLSGAVDALAKVSSAIDTMMPDQGRRPASASAPVVDLTAYRRTRGGAA</sequence>
<dbReference type="Proteomes" id="UP001597097">
    <property type="component" value="Unassembled WGS sequence"/>
</dbReference>